<dbReference type="PANTHER" id="PTHR43591">
    <property type="entry name" value="METHYLTRANSFERASE"/>
    <property type="match status" value="1"/>
</dbReference>
<comment type="caution">
    <text evidence="2">The sequence shown here is derived from an EMBL/GenBank/DDBJ whole genome shotgun (WGS) entry which is preliminary data.</text>
</comment>
<evidence type="ECO:0000313" key="2">
    <source>
        <dbReference type="EMBL" id="KAK6331932.1"/>
    </source>
</evidence>
<accession>A0AAN8NMA6</accession>
<dbReference type="Gene3D" id="3.40.50.150">
    <property type="entry name" value="Vaccinia Virus protein VP39"/>
    <property type="match status" value="1"/>
</dbReference>
<protein>
    <recommendedName>
        <fullName evidence="4">S-adenosyl-L-methionine-dependent methyltransferase</fullName>
    </recommendedName>
</protein>
<dbReference type="Pfam" id="PF13489">
    <property type="entry name" value="Methyltransf_23"/>
    <property type="match status" value="1"/>
</dbReference>
<evidence type="ECO:0000313" key="3">
    <source>
        <dbReference type="Proteomes" id="UP001313282"/>
    </source>
</evidence>
<dbReference type="SUPFAM" id="SSF53335">
    <property type="entry name" value="S-adenosyl-L-methionine-dependent methyltransferases"/>
    <property type="match status" value="1"/>
</dbReference>
<dbReference type="Proteomes" id="UP001313282">
    <property type="component" value="Unassembled WGS sequence"/>
</dbReference>
<name>A0AAN8NMA6_9PEZI</name>
<feature type="compositionally biased region" description="Basic and acidic residues" evidence="1">
    <location>
        <begin position="280"/>
        <end position="303"/>
    </location>
</feature>
<dbReference type="InterPro" id="IPR029063">
    <property type="entry name" value="SAM-dependent_MTases_sf"/>
</dbReference>
<proteinExistence type="predicted"/>
<keyword evidence="3" id="KW-1185">Reference proteome</keyword>
<dbReference type="CDD" id="cd02440">
    <property type="entry name" value="AdoMet_MTases"/>
    <property type="match status" value="1"/>
</dbReference>
<organism evidence="2 3">
    <name type="scientific">Orbilia javanica</name>
    <dbReference type="NCBI Taxonomy" id="47235"/>
    <lineage>
        <taxon>Eukaryota</taxon>
        <taxon>Fungi</taxon>
        <taxon>Dikarya</taxon>
        <taxon>Ascomycota</taxon>
        <taxon>Pezizomycotina</taxon>
        <taxon>Orbiliomycetes</taxon>
        <taxon>Orbiliales</taxon>
        <taxon>Orbiliaceae</taxon>
        <taxon>Orbilia</taxon>
    </lineage>
</organism>
<dbReference type="PANTHER" id="PTHR43591:SF108">
    <property type="entry name" value="S-ADENOSYL-L-METHIONINE-DEPENDENT METHYLTRANSFERASE"/>
    <property type="match status" value="1"/>
</dbReference>
<reference evidence="2 3" key="1">
    <citation type="submission" date="2019-10" db="EMBL/GenBank/DDBJ databases">
        <authorList>
            <person name="Palmer J.M."/>
        </authorList>
    </citation>
    <scope>NUCLEOTIDE SEQUENCE [LARGE SCALE GENOMIC DNA]</scope>
    <source>
        <strain evidence="2 3">TWF718</strain>
    </source>
</reference>
<dbReference type="AlphaFoldDB" id="A0AAN8NMA6"/>
<evidence type="ECO:0000256" key="1">
    <source>
        <dbReference type="SAM" id="MobiDB-lite"/>
    </source>
</evidence>
<evidence type="ECO:0008006" key="4">
    <source>
        <dbReference type="Google" id="ProtNLM"/>
    </source>
</evidence>
<dbReference type="EMBL" id="JAVHNR010000010">
    <property type="protein sequence ID" value="KAK6331932.1"/>
    <property type="molecule type" value="Genomic_DNA"/>
</dbReference>
<gene>
    <name evidence="2" type="ORF">TWF718_002469</name>
</gene>
<sequence>MASSSPVCLSQFLPGNIFALYSYYSSNHHRLHSITPSIDFCPASASTMPTPLSEQGNADFWKTATSSYDSLDWQKKLTGQIRSFIQRQSAWLALSSPPTTDVKLLDYACGPGVVSLSLLPYTTHIIALDVNPHQVTEYNRRSLGSSYPPTLIRAEEADLFLADPSSIPAKFNEEEYKNFDYAICSAALHHVDDPALGVERLAERVKVGGRIVIIEFLQRDLNALAEGSVVSPAEAGAGGEVERLRMNAEYRVHSHDSAHLKDFQKDFLEKGKQQGIYHEQHGHEHGHGHGHEHGHAHSHDHAHSHGHGHGHSHGSGEEGKKHRHGPHGFTTEQMEKWFRDAGLTEVKSVILDEKLEIMGFGGFEGFMTVGVKRE</sequence>
<feature type="region of interest" description="Disordered" evidence="1">
    <location>
        <begin position="280"/>
        <end position="328"/>
    </location>
</feature>